<dbReference type="Proteomes" id="UP000520814">
    <property type="component" value="Unassembled WGS sequence"/>
</dbReference>
<dbReference type="RefSeq" id="WP_184199680.1">
    <property type="nucleotide sequence ID" value="NZ_JACHGW010000003.1"/>
</dbReference>
<dbReference type="SUPFAM" id="SSF53474">
    <property type="entry name" value="alpha/beta-Hydrolases"/>
    <property type="match status" value="1"/>
</dbReference>
<gene>
    <name evidence="1" type="ORF">HNQ39_003652</name>
</gene>
<accession>A0A7W9W8Q4</accession>
<dbReference type="AlphaFoldDB" id="A0A7W9W8Q4"/>
<comment type="caution">
    <text evidence="1">The sequence shown here is derived from an EMBL/GenBank/DDBJ whole genome shotgun (WGS) entry which is preliminary data.</text>
</comment>
<sequence>MNNALLTGLLAFGLLGQQPPANAPWSMDLSKFQPYGYNKGEGNYVIAPMYTNAPELTPQDNVPKGKVYDFIVKSTDSPLFPGIAKNKPGEVVPYERRCWVYVPAQYQPGKPAPLLVTHDAMGRGELPTILDNMIAAKRVPAMVVVFVSSGGGDAQGSERGLEYDTCSGKYAEYIETVILPRVSKDYNVTFSKDPDARATMGCSSGAAAAFSMAWYHPDLYHRVISYSGTYVNQQSPENPATLRGAWEFHATLVPNEKRKPLRIWMHVSENDLRFRDPEETWHNWVMANDRMSRALAAKKYPYQFVFSKESGHCDGRVERQTMAQALEFAWKGYKDRGR</sequence>
<dbReference type="InterPro" id="IPR029058">
    <property type="entry name" value="AB_hydrolase_fold"/>
</dbReference>
<protein>
    <submittedName>
        <fullName evidence="1">Enterochelin esterase-like enzyme</fullName>
    </submittedName>
</protein>
<organism evidence="1 2">
    <name type="scientific">Armatimonas rosea</name>
    <dbReference type="NCBI Taxonomy" id="685828"/>
    <lineage>
        <taxon>Bacteria</taxon>
        <taxon>Bacillati</taxon>
        <taxon>Armatimonadota</taxon>
        <taxon>Armatimonadia</taxon>
        <taxon>Armatimonadales</taxon>
        <taxon>Armatimonadaceae</taxon>
        <taxon>Armatimonas</taxon>
    </lineage>
</organism>
<dbReference type="InterPro" id="IPR050583">
    <property type="entry name" value="Mycobacterial_A85_antigen"/>
</dbReference>
<dbReference type="PANTHER" id="PTHR48098">
    <property type="entry name" value="ENTEROCHELIN ESTERASE-RELATED"/>
    <property type="match status" value="1"/>
</dbReference>
<evidence type="ECO:0000313" key="1">
    <source>
        <dbReference type="EMBL" id="MBB6051842.1"/>
    </source>
</evidence>
<dbReference type="InterPro" id="IPR000801">
    <property type="entry name" value="Esterase-like"/>
</dbReference>
<name>A0A7W9W8Q4_ARMRO</name>
<dbReference type="PANTHER" id="PTHR48098:SF3">
    <property type="entry name" value="IRON(III) ENTEROBACTIN ESTERASE"/>
    <property type="match status" value="1"/>
</dbReference>
<dbReference type="Gene3D" id="3.40.50.1820">
    <property type="entry name" value="alpha/beta hydrolase"/>
    <property type="match status" value="1"/>
</dbReference>
<dbReference type="EMBL" id="JACHGW010000003">
    <property type="protein sequence ID" value="MBB6051842.1"/>
    <property type="molecule type" value="Genomic_DNA"/>
</dbReference>
<dbReference type="Pfam" id="PF00756">
    <property type="entry name" value="Esterase"/>
    <property type="match status" value="1"/>
</dbReference>
<reference evidence="1 2" key="1">
    <citation type="submission" date="2020-08" db="EMBL/GenBank/DDBJ databases">
        <title>Genomic Encyclopedia of Type Strains, Phase IV (KMG-IV): sequencing the most valuable type-strain genomes for metagenomic binning, comparative biology and taxonomic classification.</title>
        <authorList>
            <person name="Goeker M."/>
        </authorList>
    </citation>
    <scope>NUCLEOTIDE SEQUENCE [LARGE SCALE GENOMIC DNA]</scope>
    <source>
        <strain evidence="1 2">DSM 23562</strain>
    </source>
</reference>
<keyword evidence="2" id="KW-1185">Reference proteome</keyword>
<evidence type="ECO:0000313" key="2">
    <source>
        <dbReference type="Proteomes" id="UP000520814"/>
    </source>
</evidence>
<proteinExistence type="predicted"/>